<dbReference type="AlphaFoldDB" id="A0A6M6E2V3"/>
<feature type="transmembrane region" description="Helical" evidence="1">
    <location>
        <begin position="7"/>
        <end position="24"/>
    </location>
</feature>
<evidence type="ECO:0000313" key="2">
    <source>
        <dbReference type="EMBL" id="QJX78807.1"/>
    </source>
</evidence>
<dbReference type="RefSeq" id="WP_171777620.1">
    <property type="nucleotide sequence ID" value="NZ_CP045272.1"/>
</dbReference>
<organism evidence="2 3">
    <name type="scientific">Priestia megaterium</name>
    <name type="common">Bacillus megaterium</name>
    <dbReference type="NCBI Taxonomy" id="1404"/>
    <lineage>
        <taxon>Bacteria</taxon>
        <taxon>Bacillati</taxon>
        <taxon>Bacillota</taxon>
        <taxon>Bacilli</taxon>
        <taxon>Bacillales</taxon>
        <taxon>Bacillaceae</taxon>
        <taxon>Priestia</taxon>
    </lineage>
</organism>
<evidence type="ECO:0000256" key="1">
    <source>
        <dbReference type="SAM" id="Phobius"/>
    </source>
</evidence>
<gene>
    <name evidence="2" type="ORF">FDZ14_22425</name>
</gene>
<keyword evidence="1" id="KW-1133">Transmembrane helix</keyword>
<protein>
    <submittedName>
        <fullName evidence="2">Uncharacterized protein</fullName>
    </submittedName>
</protein>
<evidence type="ECO:0000313" key="3">
    <source>
        <dbReference type="Proteomes" id="UP000501076"/>
    </source>
</evidence>
<name>A0A6M6E2V3_PRIMG</name>
<proteinExistence type="predicted"/>
<accession>A0A6M6E2V3</accession>
<keyword evidence="1" id="KW-0472">Membrane</keyword>
<sequence length="232" mass="27297">MKNHTKTIIAVIIGITILIGGGWLTNESRYPNVPAFDDHFTRKFLNKDKKVGDEFYEFKSKTGQYTIWFPKEYQLLHENNQQYVRDGNFYERWRASSIKKYEGENQINNIQATFSEARKQENEEFSVSSLLKRRFNVSKLEKLETDEVRIYYQSAYIYFRGTDKYVIDDKSKHAPNTYVAYVADKNSKKVIQLSFDSIGERSDNSEPITEEWFIKLCKSINFNKPNNGDVRG</sequence>
<dbReference type="Proteomes" id="UP000501076">
    <property type="component" value="Chromosome"/>
</dbReference>
<keyword evidence="1" id="KW-0812">Transmembrane</keyword>
<dbReference type="EMBL" id="CP045272">
    <property type="protein sequence ID" value="QJX78807.1"/>
    <property type="molecule type" value="Genomic_DNA"/>
</dbReference>
<reference evidence="2 3" key="1">
    <citation type="submission" date="2019-10" db="EMBL/GenBank/DDBJ databases">
        <title>Complete genome sequences for adaption low water activity.</title>
        <authorList>
            <person name="Zhao L."/>
            <person name="Zhong J."/>
        </authorList>
    </citation>
    <scope>NUCLEOTIDE SEQUENCE [LARGE SCALE GENOMIC DNA]</scope>
    <source>
        <strain evidence="2 3">FDU301</strain>
    </source>
</reference>